<comment type="caution">
    <text evidence="2">The sequence shown here is derived from an EMBL/GenBank/DDBJ whole genome shotgun (WGS) entry which is preliminary data.</text>
</comment>
<feature type="compositionally biased region" description="Low complexity" evidence="1">
    <location>
        <begin position="110"/>
        <end position="126"/>
    </location>
</feature>
<feature type="region of interest" description="Disordered" evidence="1">
    <location>
        <begin position="488"/>
        <end position="510"/>
    </location>
</feature>
<dbReference type="OrthoDB" id="541169at2759"/>
<evidence type="ECO:0000313" key="2">
    <source>
        <dbReference type="EMBL" id="PNH04001.1"/>
    </source>
</evidence>
<proteinExistence type="predicted"/>
<feature type="region of interest" description="Disordered" evidence="1">
    <location>
        <begin position="1"/>
        <end position="73"/>
    </location>
</feature>
<feature type="compositionally biased region" description="Low complexity" evidence="1">
    <location>
        <begin position="158"/>
        <end position="170"/>
    </location>
</feature>
<feature type="compositionally biased region" description="Basic and acidic residues" evidence="1">
    <location>
        <begin position="444"/>
        <end position="458"/>
    </location>
</feature>
<protein>
    <submittedName>
        <fullName evidence="2">Uncharacterized protein</fullName>
    </submittedName>
</protein>
<feature type="region of interest" description="Disordered" evidence="1">
    <location>
        <begin position="110"/>
        <end position="194"/>
    </location>
</feature>
<reference evidence="2 3" key="1">
    <citation type="journal article" date="2017" name="Mol. Biol. Evol.">
        <title>The 4-celled Tetrabaena socialis nuclear genome reveals the essential components for genetic control of cell number at the origin of multicellularity in the volvocine lineage.</title>
        <authorList>
            <person name="Featherston J."/>
            <person name="Arakaki Y."/>
            <person name="Hanschen E.R."/>
            <person name="Ferris P.J."/>
            <person name="Michod R.E."/>
            <person name="Olson B.J.S.C."/>
            <person name="Nozaki H."/>
            <person name="Durand P.M."/>
        </authorList>
    </citation>
    <scope>NUCLEOTIDE SEQUENCE [LARGE SCALE GENOMIC DNA]</scope>
    <source>
        <strain evidence="2 3">NIES-571</strain>
    </source>
</reference>
<dbReference type="Proteomes" id="UP000236333">
    <property type="component" value="Unassembled WGS sequence"/>
</dbReference>
<feature type="region of interest" description="Disordered" evidence="1">
    <location>
        <begin position="444"/>
        <end position="473"/>
    </location>
</feature>
<evidence type="ECO:0000256" key="1">
    <source>
        <dbReference type="SAM" id="MobiDB-lite"/>
    </source>
</evidence>
<gene>
    <name evidence="2" type="ORF">TSOC_009894</name>
</gene>
<feature type="compositionally biased region" description="Basic and acidic residues" evidence="1">
    <location>
        <begin position="27"/>
        <end position="37"/>
    </location>
</feature>
<accession>A0A2J7ZUQ6</accession>
<keyword evidence="3" id="KW-1185">Reference proteome</keyword>
<evidence type="ECO:0000313" key="3">
    <source>
        <dbReference type="Proteomes" id="UP000236333"/>
    </source>
</evidence>
<dbReference type="AlphaFoldDB" id="A0A2J7ZUQ6"/>
<organism evidence="2 3">
    <name type="scientific">Tetrabaena socialis</name>
    <dbReference type="NCBI Taxonomy" id="47790"/>
    <lineage>
        <taxon>Eukaryota</taxon>
        <taxon>Viridiplantae</taxon>
        <taxon>Chlorophyta</taxon>
        <taxon>core chlorophytes</taxon>
        <taxon>Chlorophyceae</taxon>
        <taxon>CS clade</taxon>
        <taxon>Chlamydomonadales</taxon>
        <taxon>Tetrabaenaceae</taxon>
        <taxon>Tetrabaena</taxon>
    </lineage>
</organism>
<name>A0A2J7ZUQ6_9CHLO</name>
<dbReference type="EMBL" id="PGGS01000436">
    <property type="protein sequence ID" value="PNH04001.1"/>
    <property type="molecule type" value="Genomic_DNA"/>
</dbReference>
<sequence>MSFARRRPSQSDAGGKDGPGGEGFGNEIERLLMDRPATRQAPGAGPGGGGASNTLDDLMAELGMLRNERGEMETRENQLMSLIAQLQQQVSTLSRAQQATQQQLVFVSSGGVASGGSRQPSPQRPAAAPPPAIQVSDEDFIQEDYSSSEEGTAKTRQRQQPQQRQQAAAGPPMPAPPVVGAPGGGRPNKLLPTTTPAAEWEGDVSHLRKELGALAANVVRLRDQVTTLVPGGTSLLAEEVAGQAASAAHLKYNLTQIAMDVVSLHKSLTPNGAGLAASGAGSLEESLRSAFARPTVRALPTFNSADLGFMPDNSGAAAAVAAFGGGGGGGRKEQPPANAAGGLGAAWALLNSYEEQAAVEKEEQTKAAVIARQAMGVVDAKVKQVITHVDRHMQVITADVEERLRMYEQTIIRMAQQIDRVQRFLREIEGSALSRIVVRRGDKELEGEDESHHRKDPEIIAEPAADAGDKAKPKENWVKVAAMASGRFVPQKEDEKKTARANHGYFRNPA</sequence>